<feature type="compositionally biased region" description="Low complexity" evidence="1">
    <location>
        <begin position="296"/>
        <end position="306"/>
    </location>
</feature>
<feature type="compositionally biased region" description="Low complexity" evidence="1">
    <location>
        <begin position="220"/>
        <end position="231"/>
    </location>
</feature>
<evidence type="ECO:0000313" key="2">
    <source>
        <dbReference type="EMBL" id="KAL2270278.1"/>
    </source>
</evidence>
<reference evidence="2 3" key="1">
    <citation type="journal article" date="2024" name="Commun. Biol.">
        <title>Comparative genomic analysis of thermophilic fungi reveals convergent evolutionary adaptations and gene losses.</title>
        <authorList>
            <person name="Steindorff A.S."/>
            <person name="Aguilar-Pontes M.V."/>
            <person name="Robinson A.J."/>
            <person name="Andreopoulos B."/>
            <person name="LaButti K."/>
            <person name="Kuo A."/>
            <person name="Mondo S."/>
            <person name="Riley R."/>
            <person name="Otillar R."/>
            <person name="Haridas S."/>
            <person name="Lipzen A."/>
            <person name="Grimwood J."/>
            <person name="Schmutz J."/>
            <person name="Clum A."/>
            <person name="Reid I.D."/>
            <person name="Moisan M.C."/>
            <person name="Butler G."/>
            <person name="Nguyen T.T.M."/>
            <person name="Dewar K."/>
            <person name="Conant G."/>
            <person name="Drula E."/>
            <person name="Henrissat B."/>
            <person name="Hansel C."/>
            <person name="Singer S."/>
            <person name="Hutchinson M.I."/>
            <person name="de Vries R.P."/>
            <person name="Natvig D.O."/>
            <person name="Powell A.J."/>
            <person name="Tsang A."/>
            <person name="Grigoriev I.V."/>
        </authorList>
    </citation>
    <scope>NUCLEOTIDE SEQUENCE [LARGE SCALE GENOMIC DNA]</scope>
    <source>
        <strain evidence="2 3">ATCC 22073</strain>
    </source>
</reference>
<feature type="compositionally biased region" description="Low complexity" evidence="1">
    <location>
        <begin position="267"/>
        <end position="276"/>
    </location>
</feature>
<evidence type="ECO:0000313" key="3">
    <source>
        <dbReference type="Proteomes" id="UP001600064"/>
    </source>
</evidence>
<dbReference type="EMBL" id="JAZGUE010000002">
    <property type="protein sequence ID" value="KAL2270278.1"/>
    <property type="molecule type" value="Genomic_DNA"/>
</dbReference>
<feature type="compositionally biased region" description="Polar residues" evidence="1">
    <location>
        <begin position="313"/>
        <end position="331"/>
    </location>
</feature>
<comment type="caution">
    <text evidence="2">The sequence shown here is derived from an EMBL/GenBank/DDBJ whole genome shotgun (WGS) entry which is preliminary data.</text>
</comment>
<feature type="region of interest" description="Disordered" evidence="1">
    <location>
        <begin position="211"/>
        <end position="331"/>
    </location>
</feature>
<dbReference type="GeneID" id="98123379"/>
<feature type="compositionally biased region" description="Low complexity" evidence="1">
    <location>
        <begin position="89"/>
        <end position="103"/>
    </location>
</feature>
<name>A0ABR4DIT3_9PEZI</name>
<sequence length="331" mass="35937">MVFLSVLTKHSQNMFGRQNGDRIYFQQQSAALERYQQGLGANIVIEQPAEAARAVQLDDDNRRRQSTAAVSTSEHLARGPEAPHANVENNSQRRIPQNIRQQPAAMSGTRDDRNQTPRGSVLNNCHIGNFYSITATGSGAVNIPAPNPTPRTPDFVSVQRPSHRHHHHSDRDAEESSSETTSSSPSPPMTGFRSQPPWSPILTRRTLFHAQRRPDGDNRSSGSGSSTSLGSVPFWRRSPPSFLSAYRDGVGVSRPGPGPGHRYRPASSSSSSSSSSGHEDRDGIHVTGLNSRRRIGNNNNNNDNLIGGDGAEGNNSADSDTLYNDSVESIV</sequence>
<gene>
    <name evidence="2" type="ORF">VTJ83DRAFT_2462</name>
</gene>
<evidence type="ECO:0000256" key="1">
    <source>
        <dbReference type="SAM" id="MobiDB-lite"/>
    </source>
</evidence>
<organism evidence="2 3">
    <name type="scientific">Remersonia thermophila</name>
    <dbReference type="NCBI Taxonomy" id="72144"/>
    <lineage>
        <taxon>Eukaryota</taxon>
        <taxon>Fungi</taxon>
        <taxon>Dikarya</taxon>
        <taxon>Ascomycota</taxon>
        <taxon>Pezizomycotina</taxon>
        <taxon>Sordariomycetes</taxon>
        <taxon>Sordariomycetidae</taxon>
        <taxon>Sordariales</taxon>
        <taxon>Sordariales incertae sedis</taxon>
        <taxon>Remersonia</taxon>
    </lineage>
</organism>
<accession>A0ABR4DIT3</accession>
<keyword evidence="3" id="KW-1185">Reference proteome</keyword>
<feature type="region of interest" description="Disordered" evidence="1">
    <location>
        <begin position="69"/>
        <end position="121"/>
    </location>
</feature>
<dbReference type="RefSeq" id="XP_070869002.1">
    <property type="nucleotide sequence ID" value="XM_071008735.1"/>
</dbReference>
<protein>
    <submittedName>
        <fullName evidence="2">Uncharacterized protein</fullName>
    </submittedName>
</protein>
<dbReference type="Proteomes" id="UP001600064">
    <property type="component" value="Unassembled WGS sequence"/>
</dbReference>
<feature type="region of interest" description="Disordered" evidence="1">
    <location>
        <begin position="141"/>
        <end position="199"/>
    </location>
</feature>
<proteinExistence type="predicted"/>